<keyword evidence="4 7" id="KW-0963">Cytoplasm</keyword>
<dbReference type="Pfam" id="PF09285">
    <property type="entry name" value="Elong-fact-P_C"/>
    <property type="match status" value="1"/>
</dbReference>
<dbReference type="Pfam" id="PF01132">
    <property type="entry name" value="EFP"/>
    <property type="match status" value="1"/>
</dbReference>
<dbReference type="EMBL" id="MHLW01000036">
    <property type="protein sequence ID" value="OGZ17473.1"/>
    <property type="molecule type" value="Genomic_DNA"/>
</dbReference>
<dbReference type="NCBIfam" id="TIGR00038">
    <property type="entry name" value="efp"/>
    <property type="match status" value="1"/>
</dbReference>
<dbReference type="HAMAP" id="MF_00141">
    <property type="entry name" value="EF_P"/>
    <property type="match status" value="1"/>
</dbReference>
<dbReference type="AlphaFoldDB" id="A0A1G2DV88"/>
<feature type="domain" description="Translation elongation factor P/YeiP central" evidence="11">
    <location>
        <begin position="67"/>
        <end position="121"/>
    </location>
</feature>
<keyword evidence="5 7" id="KW-0251">Elongation factor</keyword>
<accession>A0A1G2DV88</accession>
<feature type="domain" description="Elongation factor P C-terminal" evidence="10">
    <location>
        <begin position="129"/>
        <end position="184"/>
    </location>
</feature>
<dbReference type="InterPro" id="IPR020599">
    <property type="entry name" value="Transl_elong_fac_P/YeiP"/>
</dbReference>
<dbReference type="InterPro" id="IPR015365">
    <property type="entry name" value="Elong-fact-P_C"/>
</dbReference>
<dbReference type="SUPFAM" id="SSF50104">
    <property type="entry name" value="Translation proteins SH3-like domain"/>
    <property type="match status" value="1"/>
</dbReference>
<dbReference type="UniPathway" id="UPA00345"/>
<evidence type="ECO:0000259" key="10">
    <source>
        <dbReference type="SMART" id="SM00841"/>
    </source>
</evidence>
<dbReference type="FunFam" id="2.40.50.140:FF:000004">
    <property type="entry name" value="Elongation factor P"/>
    <property type="match status" value="1"/>
</dbReference>
<dbReference type="Gene3D" id="2.40.50.140">
    <property type="entry name" value="Nucleic acid-binding proteins"/>
    <property type="match status" value="2"/>
</dbReference>
<dbReference type="SMART" id="SM01185">
    <property type="entry name" value="EFP"/>
    <property type="match status" value="1"/>
</dbReference>
<protein>
    <recommendedName>
        <fullName evidence="7 8">Elongation factor P</fullName>
        <shortName evidence="7">EF-P</shortName>
    </recommendedName>
</protein>
<sequence>MIEASVLKNGITFLSYGKPHKVIKYSHIKMGRGGAIVRVTARNLETGGVVTKTYSSNVKVEDIVTEKRKLKFLYSDGENAYFIDPKTFEQTSILLGVLGDDINFIKGDADVDVLFWGDKPLLADIPPKVVLKVIDTPPGVKGNSASNVYKDATLENGLKVKVPLFINQNDKVKVDTRTGEYIERAKE</sequence>
<dbReference type="InterPro" id="IPR013185">
    <property type="entry name" value="Transl_elong_KOW-like"/>
</dbReference>
<evidence type="ECO:0000256" key="4">
    <source>
        <dbReference type="ARBA" id="ARBA00022490"/>
    </source>
</evidence>
<proteinExistence type="inferred from homology"/>
<dbReference type="FunFam" id="2.30.30.30:FF:000003">
    <property type="entry name" value="Elongation factor P"/>
    <property type="match status" value="1"/>
</dbReference>
<dbReference type="InterPro" id="IPR001059">
    <property type="entry name" value="Transl_elong_P/YeiP_cen"/>
</dbReference>
<evidence type="ECO:0000256" key="2">
    <source>
        <dbReference type="ARBA" id="ARBA00004815"/>
    </source>
</evidence>
<dbReference type="CDD" id="cd04470">
    <property type="entry name" value="S1_EF-P_repeat_1"/>
    <property type="match status" value="1"/>
</dbReference>
<evidence type="ECO:0000256" key="5">
    <source>
        <dbReference type="ARBA" id="ARBA00022768"/>
    </source>
</evidence>
<dbReference type="InterPro" id="IPR008991">
    <property type="entry name" value="Translation_prot_SH3-like_sf"/>
</dbReference>
<dbReference type="Gene3D" id="2.30.30.30">
    <property type="match status" value="1"/>
</dbReference>
<dbReference type="SMART" id="SM00841">
    <property type="entry name" value="Elong-fact-P_C"/>
    <property type="match status" value="1"/>
</dbReference>
<dbReference type="PIRSF" id="PIRSF005901">
    <property type="entry name" value="EF-P"/>
    <property type="match status" value="1"/>
</dbReference>
<name>A0A1G2DV88_9BACT</name>
<evidence type="ECO:0000313" key="13">
    <source>
        <dbReference type="Proteomes" id="UP000178893"/>
    </source>
</evidence>
<dbReference type="InterPro" id="IPR014722">
    <property type="entry name" value="Rib_uL2_dom2"/>
</dbReference>
<dbReference type="Proteomes" id="UP000178893">
    <property type="component" value="Unassembled WGS sequence"/>
</dbReference>
<evidence type="ECO:0000256" key="7">
    <source>
        <dbReference type="HAMAP-Rule" id="MF_00141"/>
    </source>
</evidence>
<dbReference type="GO" id="GO:0043043">
    <property type="term" value="P:peptide biosynthetic process"/>
    <property type="evidence" value="ECO:0007669"/>
    <property type="project" value="InterPro"/>
</dbReference>
<comment type="subcellular location">
    <subcellularLocation>
        <location evidence="1 7">Cytoplasm</location>
    </subcellularLocation>
</comment>
<comment type="function">
    <text evidence="7">Involved in peptide bond synthesis. Stimulates efficient translation and peptide-bond synthesis on native or reconstituted 70S ribosomes in vitro. Probably functions indirectly by altering the affinity of the ribosome for aminoacyl-tRNA, thus increasing their reactivity as acceptors for peptidyl transferase.</text>
</comment>
<evidence type="ECO:0000259" key="11">
    <source>
        <dbReference type="SMART" id="SM01185"/>
    </source>
</evidence>
<keyword evidence="6 7" id="KW-0648">Protein biosynthesis</keyword>
<gene>
    <name evidence="7" type="primary">efp</name>
    <name evidence="12" type="ORF">A2V72_02535</name>
</gene>
<dbReference type="NCBIfam" id="NF001810">
    <property type="entry name" value="PRK00529.1"/>
    <property type="match status" value="1"/>
</dbReference>
<dbReference type="CDD" id="cd05794">
    <property type="entry name" value="S1_EF-P_repeat_2"/>
    <property type="match status" value="1"/>
</dbReference>
<dbReference type="PANTHER" id="PTHR30053">
    <property type="entry name" value="ELONGATION FACTOR P"/>
    <property type="match status" value="1"/>
</dbReference>
<dbReference type="InterPro" id="IPR012340">
    <property type="entry name" value="NA-bd_OB-fold"/>
</dbReference>
<dbReference type="GO" id="GO:0005829">
    <property type="term" value="C:cytosol"/>
    <property type="evidence" value="ECO:0007669"/>
    <property type="project" value="UniProtKB-ARBA"/>
</dbReference>
<reference evidence="12 13" key="1">
    <citation type="journal article" date="2016" name="Nat. Commun.">
        <title>Thousands of microbial genomes shed light on interconnected biogeochemical processes in an aquifer system.</title>
        <authorList>
            <person name="Anantharaman K."/>
            <person name="Brown C.T."/>
            <person name="Hug L.A."/>
            <person name="Sharon I."/>
            <person name="Castelle C.J."/>
            <person name="Probst A.J."/>
            <person name="Thomas B.C."/>
            <person name="Singh A."/>
            <person name="Wilkins M.J."/>
            <person name="Karaoz U."/>
            <person name="Brodie E.L."/>
            <person name="Williams K.H."/>
            <person name="Hubbard S.S."/>
            <person name="Banfield J.F."/>
        </authorList>
    </citation>
    <scope>NUCLEOTIDE SEQUENCE [LARGE SCALE GENOMIC DNA]</scope>
</reference>
<dbReference type="InterPro" id="IPR011768">
    <property type="entry name" value="Transl_elongation_fac_P"/>
</dbReference>
<evidence type="ECO:0000256" key="6">
    <source>
        <dbReference type="ARBA" id="ARBA00022917"/>
    </source>
</evidence>
<dbReference type="PANTHER" id="PTHR30053:SF12">
    <property type="entry name" value="ELONGATION FACTOR P (EF-P) FAMILY PROTEIN"/>
    <property type="match status" value="1"/>
</dbReference>
<evidence type="ECO:0000256" key="3">
    <source>
        <dbReference type="ARBA" id="ARBA00009479"/>
    </source>
</evidence>
<organism evidence="12 13">
    <name type="scientific">Candidatus Nealsonbacteria bacterium RBG_13_37_56</name>
    <dbReference type="NCBI Taxonomy" id="1801661"/>
    <lineage>
        <taxon>Bacteria</taxon>
        <taxon>Candidatus Nealsoniibacteriota</taxon>
    </lineage>
</organism>
<dbReference type="GO" id="GO:0003746">
    <property type="term" value="F:translation elongation factor activity"/>
    <property type="evidence" value="ECO:0007669"/>
    <property type="project" value="UniProtKB-UniRule"/>
</dbReference>
<dbReference type="Pfam" id="PF08207">
    <property type="entry name" value="EFP_N"/>
    <property type="match status" value="1"/>
</dbReference>
<evidence type="ECO:0000256" key="9">
    <source>
        <dbReference type="RuleBase" id="RU004389"/>
    </source>
</evidence>
<comment type="similarity">
    <text evidence="3 7 9">Belongs to the elongation factor P family.</text>
</comment>
<comment type="caution">
    <text evidence="12">The sequence shown here is derived from an EMBL/GenBank/DDBJ whole genome shotgun (WGS) entry which is preliminary data.</text>
</comment>
<evidence type="ECO:0000256" key="1">
    <source>
        <dbReference type="ARBA" id="ARBA00004496"/>
    </source>
</evidence>
<comment type="pathway">
    <text evidence="2 7">Protein biosynthesis; polypeptide chain elongation.</text>
</comment>
<evidence type="ECO:0000313" key="12">
    <source>
        <dbReference type="EMBL" id="OGZ17473.1"/>
    </source>
</evidence>
<evidence type="ECO:0000256" key="8">
    <source>
        <dbReference type="NCBIfam" id="TIGR00038"/>
    </source>
</evidence>
<dbReference type="SUPFAM" id="SSF50249">
    <property type="entry name" value="Nucleic acid-binding proteins"/>
    <property type="match status" value="2"/>
</dbReference>